<dbReference type="EMBL" id="ASHM01175025">
    <property type="protein sequence ID" value="PNX65116.1"/>
    <property type="molecule type" value="Genomic_DNA"/>
</dbReference>
<organism evidence="2 3">
    <name type="scientific">Trifolium pratense</name>
    <name type="common">Red clover</name>
    <dbReference type="NCBI Taxonomy" id="57577"/>
    <lineage>
        <taxon>Eukaryota</taxon>
        <taxon>Viridiplantae</taxon>
        <taxon>Streptophyta</taxon>
        <taxon>Embryophyta</taxon>
        <taxon>Tracheophyta</taxon>
        <taxon>Spermatophyta</taxon>
        <taxon>Magnoliopsida</taxon>
        <taxon>eudicotyledons</taxon>
        <taxon>Gunneridae</taxon>
        <taxon>Pentapetalae</taxon>
        <taxon>rosids</taxon>
        <taxon>fabids</taxon>
        <taxon>Fabales</taxon>
        <taxon>Fabaceae</taxon>
        <taxon>Papilionoideae</taxon>
        <taxon>50 kb inversion clade</taxon>
        <taxon>NPAAA clade</taxon>
        <taxon>Hologalegina</taxon>
        <taxon>IRL clade</taxon>
        <taxon>Trifolieae</taxon>
        <taxon>Trifolium</taxon>
    </lineage>
</organism>
<reference evidence="2 3" key="1">
    <citation type="journal article" date="2014" name="Am. J. Bot.">
        <title>Genome assembly and annotation for red clover (Trifolium pratense; Fabaceae).</title>
        <authorList>
            <person name="Istvanek J."/>
            <person name="Jaros M."/>
            <person name="Krenek A."/>
            <person name="Repkova J."/>
        </authorList>
    </citation>
    <scope>NUCLEOTIDE SEQUENCE [LARGE SCALE GENOMIC DNA]</scope>
    <source>
        <strain evidence="3">cv. Tatra</strain>
        <tissue evidence="2">Young leaves</tissue>
    </source>
</reference>
<dbReference type="Proteomes" id="UP000236291">
    <property type="component" value="Unassembled WGS sequence"/>
</dbReference>
<dbReference type="AlphaFoldDB" id="A0A2K3KFP7"/>
<feature type="compositionally biased region" description="Polar residues" evidence="1">
    <location>
        <begin position="44"/>
        <end position="54"/>
    </location>
</feature>
<protein>
    <submittedName>
        <fullName evidence="2">Uncharacterized protein</fullName>
    </submittedName>
</protein>
<feature type="region of interest" description="Disordered" evidence="1">
    <location>
        <begin position="1"/>
        <end position="54"/>
    </location>
</feature>
<comment type="caution">
    <text evidence="2">The sequence shown here is derived from an EMBL/GenBank/DDBJ whole genome shotgun (WGS) entry which is preliminary data.</text>
</comment>
<reference evidence="2 3" key="2">
    <citation type="journal article" date="2017" name="Front. Plant Sci.">
        <title>Gene Classification and Mining of Molecular Markers Useful in Red Clover (Trifolium pratense) Breeding.</title>
        <authorList>
            <person name="Istvanek J."/>
            <person name="Dluhosova J."/>
            <person name="Dluhos P."/>
            <person name="Patkova L."/>
            <person name="Nedelnik J."/>
            <person name="Repkova J."/>
        </authorList>
    </citation>
    <scope>NUCLEOTIDE SEQUENCE [LARGE SCALE GENOMIC DNA]</scope>
    <source>
        <strain evidence="3">cv. Tatra</strain>
        <tissue evidence="2">Young leaves</tissue>
    </source>
</reference>
<gene>
    <name evidence="2" type="ORF">L195_g062440</name>
</gene>
<evidence type="ECO:0000313" key="3">
    <source>
        <dbReference type="Proteomes" id="UP000236291"/>
    </source>
</evidence>
<name>A0A2K3KFP7_TRIPR</name>
<proteinExistence type="predicted"/>
<accession>A0A2K3KFP7</accession>
<sequence>MFDRNASDVGRNLERFKDGLDKGDKVQAPKAGKQSSMRRAAPTGSVNGLKTPRQ</sequence>
<evidence type="ECO:0000313" key="2">
    <source>
        <dbReference type="EMBL" id="PNX65116.1"/>
    </source>
</evidence>
<feature type="compositionally biased region" description="Basic and acidic residues" evidence="1">
    <location>
        <begin position="1"/>
        <end position="27"/>
    </location>
</feature>
<feature type="non-terminal residue" evidence="2">
    <location>
        <position position="54"/>
    </location>
</feature>
<evidence type="ECO:0000256" key="1">
    <source>
        <dbReference type="SAM" id="MobiDB-lite"/>
    </source>
</evidence>